<proteinExistence type="predicted"/>
<feature type="transmembrane region" description="Helical" evidence="1">
    <location>
        <begin position="255"/>
        <end position="276"/>
    </location>
</feature>
<dbReference type="Gene3D" id="1.20.58.340">
    <property type="entry name" value="Magnesium transport protein CorA, transmembrane region"/>
    <property type="match status" value="1"/>
</dbReference>
<name>A0A175W797_9PEZI</name>
<gene>
    <name evidence="2" type="ORF">MMYC01_203522</name>
</gene>
<dbReference type="EMBL" id="LCTW02000087">
    <property type="protein sequence ID" value="KXX79419.1"/>
    <property type="molecule type" value="Genomic_DNA"/>
</dbReference>
<keyword evidence="1" id="KW-0812">Transmembrane</keyword>
<evidence type="ECO:0008006" key="4">
    <source>
        <dbReference type="Google" id="ProtNLM"/>
    </source>
</evidence>
<dbReference type="VEuPathDB" id="FungiDB:MMYC01_203522"/>
<dbReference type="AlphaFoldDB" id="A0A175W797"/>
<protein>
    <recommendedName>
        <fullName evidence="4">Magnesium transport protein CorA</fullName>
    </recommendedName>
</protein>
<sequence length="300" mass="34478">MAEWFTTLALNYDPRDRLTMAFLGFTHVSGFPLNRVPGALFLEMLQENAAGISQPLLMPLILADAWVEEFNYAVKHTMMRLTEFQVETQLMDEYLRSSSHIKKGLSLDQLHKNLIQQHAYLTNGISEVVEAFGPAISLALDQLEEWLGADHSDREGPEWRYNTFYMRQCTQKMAHRIDEGLARRNRVLNRINAYFQVLYNLMQQEIARETRRDSSAMKSISLLTMVFLPGTAIATIMAPFTRISDNDSVELTHQFWVFWAIAGPITAFVLALWVCWIQRNELAKVVANWKSKGLNQIKSS</sequence>
<evidence type="ECO:0000256" key="1">
    <source>
        <dbReference type="SAM" id="Phobius"/>
    </source>
</evidence>
<reference evidence="2 3" key="1">
    <citation type="journal article" date="2016" name="Genome Announc.">
        <title>Genome Sequence of Madurella mycetomatis mm55, Isolated from a Human Mycetoma Case in Sudan.</title>
        <authorList>
            <person name="Smit S."/>
            <person name="Derks M.F."/>
            <person name="Bervoets S."/>
            <person name="Fahal A."/>
            <person name="van Leeuwen W."/>
            <person name="van Belkum A."/>
            <person name="van de Sande W.W."/>
        </authorList>
    </citation>
    <scope>NUCLEOTIDE SEQUENCE [LARGE SCALE GENOMIC DNA]</scope>
    <source>
        <strain evidence="3">mm55</strain>
    </source>
</reference>
<dbReference type="Proteomes" id="UP000078237">
    <property type="component" value="Unassembled WGS sequence"/>
</dbReference>
<keyword evidence="1" id="KW-1133">Transmembrane helix</keyword>
<organism evidence="2 3">
    <name type="scientific">Madurella mycetomatis</name>
    <dbReference type="NCBI Taxonomy" id="100816"/>
    <lineage>
        <taxon>Eukaryota</taxon>
        <taxon>Fungi</taxon>
        <taxon>Dikarya</taxon>
        <taxon>Ascomycota</taxon>
        <taxon>Pezizomycotina</taxon>
        <taxon>Sordariomycetes</taxon>
        <taxon>Sordariomycetidae</taxon>
        <taxon>Sordariales</taxon>
        <taxon>Sordariales incertae sedis</taxon>
        <taxon>Madurella</taxon>
    </lineage>
</organism>
<accession>A0A175W797</accession>
<keyword evidence="1" id="KW-0472">Membrane</keyword>
<dbReference type="OrthoDB" id="4590998at2759"/>
<evidence type="ECO:0000313" key="2">
    <source>
        <dbReference type="EMBL" id="KXX79419.1"/>
    </source>
</evidence>
<comment type="caution">
    <text evidence="2">The sequence shown here is derived from an EMBL/GenBank/DDBJ whole genome shotgun (WGS) entry which is preliminary data.</text>
</comment>
<evidence type="ECO:0000313" key="3">
    <source>
        <dbReference type="Proteomes" id="UP000078237"/>
    </source>
</evidence>
<feature type="transmembrane region" description="Helical" evidence="1">
    <location>
        <begin position="220"/>
        <end position="243"/>
    </location>
</feature>
<keyword evidence="3" id="KW-1185">Reference proteome</keyword>